<gene>
    <name evidence="4" type="ORF">GS399_18615</name>
</gene>
<name>A0A7K1YFT7_9SPHI</name>
<keyword evidence="5" id="KW-1185">Reference proteome</keyword>
<comment type="caution">
    <text evidence="4">The sequence shown here is derived from an EMBL/GenBank/DDBJ whole genome shotgun (WGS) entry which is preliminary data.</text>
</comment>
<dbReference type="EMBL" id="WVHT01000012">
    <property type="protein sequence ID" value="MXV52988.1"/>
    <property type="molecule type" value="Genomic_DNA"/>
</dbReference>
<feature type="binding site" evidence="3">
    <location>
        <position position="146"/>
    </location>
    <ligand>
        <name>a divalent metal cation</name>
        <dbReference type="ChEBI" id="CHEBI:60240"/>
    </ligand>
</feature>
<dbReference type="Pfam" id="PF05163">
    <property type="entry name" value="DinB"/>
    <property type="match status" value="1"/>
</dbReference>
<reference evidence="4 5" key="1">
    <citation type="submission" date="2019-11" db="EMBL/GenBank/DDBJ databases">
        <title>Pedobacter sp. HMF7647 Genome sequencing and assembly.</title>
        <authorList>
            <person name="Kang H."/>
            <person name="Kim H."/>
            <person name="Joh K."/>
        </authorList>
    </citation>
    <scope>NUCLEOTIDE SEQUENCE [LARGE SCALE GENOMIC DNA]</scope>
    <source>
        <strain evidence="4 5">HMF7647</strain>
    </source>
</reference>
<organism evidence="4 5">
    <name type="scientific">Hufsiella arboris</name>
    <dbReference type="NCBI Taxonomy" id="2695275"/>
    <lineage>
        <taxon>Bacteria</taxon>
        <taxon>Pseudomonadati</taxon>
        <taxon>Bacteroidota</taxon>
        <taxon>Sphingobacteriia</taxon>
        <taxon>Sphingobacteriales</taxon>
        <taxon>Sphingobacteriaceae</taxon>
        <taxon>Hufsiella</taxon>
    </lineage>
</organism>
<sequence>MNETAISKLEIISSAELLKHWQGHRKLTRQLIERFPENELFSYSIGGMRTFALLAHELIGLSGPGIKGIVTGDWTASPEMDHFGGNLTNETKADLLRIWDEVTALLDAYWPQISAERFHDQVVAFGQYENSVISTILYFIDNEIHHRGQGYVYLRSLGIEPPAFWDRPF</sequence>
<comment type="similarity">
    <text evidence="1">Belongs to the DinB family.</text>
</comment>
<dbReference type="RefSeq" id="WP_160846169.1">
    <property type="nucleotide sequence ID" value="NZ_WVHT01000012.1"/>
</dbReference>
<dbReference type="GO" id="GO:0046872">
    <property type="term" value="F:metal ion binding"/>
    <property type="evidence" value="ECO:0007669"/>
    <property type="project" value="UniProtKB-KW"/>
</dbReference>
<evidence type="ECO:0000313" key="4">
    <source>
        <dbReference type="EMBL" id="MXV52988.1"/>
    </source>
</evidence>
<proteinExistence type="inferred from homology"/>
<evidence type="ECO:0000256" key="3">
    <source>
        <dbReference type="PIRSR" id="PIRSR607837-1"/>
    </source>
</evidence>
<accession>A0A7K1YFT7</accession>
<protein>
    <submittedName>
        <fullName evidence="4">Damage-inducible protein DinB</fullName>
    </submittedName>
</protein>
<dbReference type="AlphaFoldDB" id="A0A7K1YFT7"/>
<evidence type="ECO:0000256" key="1">
    <source>
        <dbReference type="ARBA" id="ARBA00008635"/>
    </source>
</evidence>
<dbReference type="Proteomes" id="UP000466586">
    <property type="component" value="Unassembled WGS sequence"/>
</dbReference>
<evidence type="ECO:0000313" key="5">
    <source>
        <dbReference type="Proteomes" id="UP000466586"/>
    </source>
</evidence>
<keyword evidence="2 3" id="KW-0479">Metal-binding</keyword>
<evidence type="ECO:0000256" key="2">
    <source>
        <dbReference type="ARBA" id="ARBA00022723"/>
    </source>
</evidence>
<dbReference type="InterPro" id="IPR034660">
    <property type="entry name" value="DinB/YfiT-like"/>
</dbReference>
<dbReference type="InterPro" id="IPR007837">
    <property type="entry name" value="DinB"/>
</dbReference>
<dbReference type="Gene3D" id="1.20.120.450">
    <property type="entry name" value="dinb family like domain"/>
    <property type="match status" value="1"/>
</dbReference>
<dbReference type="SUPFAM" id="SSF109854">
    <property type="entry name" value="DinB/YfiT-like putative metalloenzymes"/>
    <property type="match status" value="1"/>
</dbReference>